<reference evidence="1" key="2">
    <citation type="submission" date="2020-09" db="EMBL/GenBank/DDBJ databases">
        <authorList>
            <person name="Sun Q."/>
            <person name="Kim S."/>
        </authorList>
    </citation>
    <scope>NUCLEOTIDE SEQUENCE</scope>
    <source>
        <strain evidence="1">KCTC 22164</strain>
    </source>
</reference>
<dbReference type="AlphaFoldDB" id="A0A918N1T9"/>
<evidence type="ECO:0000313" key="2">
    <source>
        <dbReference type="Proteomes" id="UP000631300"/>
    </source>
</evidence>
<accession>A0A918N1T9</accession>
<keyword evidence="2" id="KW-1185">Reference proteome</keyword>
<name>A0A918N1T9_9ALTE</name>
<protein>
    <submittedName>
        <fullName evidence="1">Uncharacterized protein</fullName>
    </submittedName>
</protein>
<dbReference type="Proteomes" id="UP000631300">
    <property type="component" value="Unassembled WGS sequence"/>
</dbReference>
<proteinExistence type="predicted"/>
<evidence type="ECO:0000313" key="1">
    <source>
        <dbReference type="EMBL" id="GGW95903.1"/>
    </source>
</evidence>
<dbReference type="EMBL" id="BMXP01000012">
    <property type="protein sequence ID" value="GGW95903.1"/>
    <property type="molecule type" value="Genomic_DNA"/>
</dbReference>
<reference evidence="1" key="1">
    <citation type="journal article" date="2014" name="Int. J. Syst. Evol. Microbiol.">
        <title>Complete genome sequence of Corynebacterium casei LMG S-19264T (=DSM 44701T), isolated from a smear-ripened cheese.</title>
        <authorList>
            <consortium name="US DOE Joint Genome Institute (JGI-PGF)"/>
            <person name="Walter F."/>
            <person name="Albersmeier A."/>
            <person name="Kalinowski J."/>
            <person name="Ruckert C."/>
        </authorList>
    </citation>
    <scope>NUCLEOTIDE SEQUENCE</scope>
    <source>
        <strain evidence="1">KCTC 22164</strain>
    </source>
</reference>
<sequence length="60" mass="6502">MAATANIEASTGFIHPRCLLTGDTQRPLTLSGCTFYSFLINFNIAQVWACGGETHDVQPD</sequence>
<gene>
    <name evidence="1" type="ORF">GCM10007391_32610</name>
</gene>
<comment type="caution">
    <text evidence="1">The sequence shown here is derived from an EMBL/GenBank/DDBJ whole genome shotgun (WGS) entry which is preliminary data.</text>
</comment>
<organism evidence="1 2">
    <name type="scientific">Alteromonas halophila</name>
    <dbReference type="NCBI Taxonomy" id="516698"/>
    <lineage>
        <taxon>Bacteria</taxon>
        <taxon>Pseudomonadati</taxon>
        <taxon>Pseudomonadota</taxon>
        <taxon>Gammaproteobacteria</taxon>
        <taxon>Alteromonadales</taxon>
        <taxon>Alteromonadaceae</taxon>
        <taxon>Alteromonas/Salinimonas group</taxon>
        <taxon>Alteromonas</taxon>
    </lineage>
</organism>